<dbReference type="SUPFAM" id="SSF48371">
    <property type="entry name" value="ARM repeat"/>
    <property type="match status" value="1"/>
</dbReference>
<evidence type="ECO:0000259" key="6">
    <source>
        <dbReference type="PROSITE" id="PS51363"/>
    </source>
</evidence>
<dbReference type="CDD" id="cd11473">
    <property type="entry name" value="W2"/>
    <property type="match status" value="1"/>
</dbReference>
<proteinExistence type="inferred from homology"/>
<dbReference type="GO" id="GO:0005525">
    <property type="term" value="F:GTP binding"/>
    <property type="evidence" value="ECO:0007669"/>
    <property type="project" value="UniProtKB-KW"/>
</dbReference>
<dbReference type="EMBL" id="AHGT01000035">
    <property type="protein sequence ID" value="ESU37013.1"/>
    <property type="molecule type" value="Genomic_DNA"/>
</dbReference>
<dbReference type="Gene3D" id="2.20.25.350">
    <property type="match status" value="1"/>
</dbReference>
<dbReference type="PANTHER" id="PTHR23001">
    <property type="entry name" value="EUKARYOTIC TRANSLATION INITIATION FACTOR"/>
    <property type="match status" value="1"/>
</dbReference>
<evidence type="ECO:0000256" key="5">
    <source>
        <dbReference type="ARBA" id="ARBA00023134"/>
    </source>
</evidence>
<sequence>MREALTFGHSHLRERGRMKRININFTDDPNYRYKMPVMEVRSQGRGNGAQFVIENLKDVALALHRSPEEITKFFQLGFGNFGRYNPSEGSVTFTGSATIAEASRVLKDYVFTHVLCQACSNPETSYILKEKGLSMVCAACGQARPLAADRFTKYVTKVMEQKVRAEQGKTGASDRPDASRVKSPVILYPRIRKVMRYDIAPSAKAGELQEIADEAMKNRILREDEIVFFYMAALFDVDKPALSYVKECVPVLREILTKDDGLSILHSLDCITRKYEEEMLNSKTNLLSAILLELYGSELIDKNAVNAWITDVTIPVVPVEYHERVVEAAGPFLDWLEKQGDEEYDEEEYEEESD</sequence>
<dbReference type="VEuPathDB" id="GiardiaDB:DHA2_15538"/>
<dbReference type="VEuPathDB" id="GiardiaDB:GL50803_0015538"/>
<dbReference type="GO" id="GO:0003743">
    <property type="term" value="F:translation initiation factor activity"/>
    <property type="evidence" value="ECO:0007669"/>
    <property type="project" value="UniProtKB-KW"/>
</dbReference>
<keyword evidence="5" id="KW-0342">GTP-binding</keyword>
<dbReference type="InterPro" id="IPR045196">
    <property type="entry name" value="IF2/IF5"/>
</dbReference>
<dbReference type="GO" id="GO:0005092">
    <property type="term" value="F:GDP-dissociation inhibitor activity"/>
    <property type="evidence" value="ECO:0007669"/>
    <property type="project" value="TreeGrafter"/>
</dbReference>
<protein>
    <submittedName>
        <fullName evidence="7">Protein Translation Initiation Factor 5 (IF-5)</fullName>
    </submittedName>
</protein>
<dbReference type="VEuPathDB" id="GiardiaDB:QR46_4299"/>
<dbReference type="Proteomes" id="UP000018320">
    <property type="component" value="Unassembled WGS sequence"/>
</dbReference>
<name>V6TDL3_GIAIN</name>
<feature type="domain" description="W2" evidence="6">
    <location>
        <begin position="177"/>
        <end position="346"/>
    </location>
</feature>
<dbReference type="SMART" id="SM00653">
    <property type="entry name" value="eIF2B_5"/>
    <property type="match status" value="1"/>
</dbReference>
<dbReference type="InterPro" id="IPR003307">
    <property type="entry name" value="W2_domain"/>
</dbReference>
<dbReference type="GO" id="GO:0071074">
    <property type="term" value="F:eukaryotic initiation factor eIF2 binding"/>
    <property type="evidence" value="ECO:0007669"/>
    <property type="project" value="TreeGrafter"/>
</dbReference>
<comment type="similarity">
    <text evidence="1">Belongs to the eIF-2-beta/eIF-5 family.</text>
</comment>
<dbReference type="VEuPathDB" id="GiardiaDB:GL50581_333"/>
<dbReference type="GO" id="GO:0001732">
    <property type="term" value="P:formation of cytoplasmic translation initiation complex"/>
    <property type="evidence" value="ECO:0007669"/>
    <property type="project" value="TreeGrafter"/>
</dbReference>
<dbReference type="PANTHER" id="PTHR23001:SF7">
    <property type="entry name" value="EUKARYOTIC TRANSLATION INITIATION FACTOR 5"/>
    <property type="match status" value="1"/>
</dbReference>
<dbReference type="GO" id="GO:0005829">
    <property type="term" value="C:cytosol"/>
    <property type="evidence" value="ECO:0007669"/>
    <property type="project" value="TreeGrafter"/>
</dbReference>
<evidence type="ECO:0000313" key="8">
    <source>
        <dbReference type="Proteomes" id="UP000018320"/>
    </source>
</evidence>
<accession>V6TDL3</accession>
<evidence type="ECO:0000256" key="2">
    <source>
        <dbReference type="ARBA" id="ARBA00022540"/>
    </source>
</evidence>
<evidence type="ECO:0000256" key="3">
    <source>
        <dbReference type="ARBA" id="ARBA00022741"/>
    </source>
</evidence>
<dbReference type="InterPro" id="IPR016190">
    <property type="entry name" value="Transl_init_fac_IF2/IF5_Zn-bd"/>
</dbReference>
<dbReference type="Gene3D" id="3.30.30.170">
    <property type="match status" value="1"/>
</dbReference>
<dbReference type="InterPro" id="IPR002735">
    <property type="entry name" value="Transl_init_fac_IF2/IF5_dom"/>
</dbReference>
<dbReference type="SUPFAM" id="SSF100966">
    <property type="entry name" value="Translation initiation factor 2 beta, aIF2beta, N-terminal domain"/>
    <property type="match status" value="1"/>
</dbReference>
<reference evidence="7 8" key="2">
    <citation type="journal article" date="2013" name="Genome Biol. Evol.">
        <title>Genome sequencing of Giardia lamblia genotypes A2 and B isolates (DH and GS) and comparative analysis with the genomes of genotypes A1 and E (WB and Pig).</title>
        <authorList>
            <person name="Adam R.D."/>
            <person name="Dahlstrom E.W."/>
            <person name="Martens C.A."/>
            <person name="Bruno D.P."/>
            <person name="Barbian K.D."/>
            <person name="Ricklefs S.M."/>
            <person name="Hernandez M.M."/>
            <person name="Narla N.P."/>
            <person name="Patel R.B."/>
            <person name="Porcella S.F."/>
            <person name="Nash T.E."/>
        </authorList>
    </citation>
    <scope>NUCLEOTIDE SEQUENCE [LARGE SCALE GENOMIC DNA]</scope>
    <source>
        <strain evidence="7 8">DH</strain>
    </source>
</reference>
<dbReference type="PROSITE" id="PS51363">
    <property type="entry name" value="W2"/>
    <property type="match status" value="1"/>
</dbReference>
<dbReference type="InterPro" id="IPR016189">
    <property type="entry name" value="Transl_init_fac_IF2/IF5_N"/>
</dbReference>
<dbReference type="FunFam" id="1.25.40.180:FF:000214">
    <property type="match status" value="1"/>
</dbReference>
<evidence type="ECO:0000313" key="7">
    <source>
        <dbReference type="EMBL" id="ESU37013.1"/>
    </source>
</evidence>
<keyword evidence="2 7" id="KW-0396">Initiation factor</keyword>
<dbReference type="SUPFAM" id="SSF75689">
    <property type="entry name" value="Zinc-binding domain of translation initiation factor 2 beta"/>
    <property type="match status" value="1"/>
</dbReference>
<keyword evidence="3" id="KW-0547">Nucleotide-binding</keyword>
<comment type="caution">
    <text evidence="7">The sequence shown here is derived from an EMBL/GenBank/DDBJ whole genome shotgun (WGS) entry which is preliminary data.</text>
</comment>
<organism evidence="7 8">
    <name type="scientific">Giardia intestinalis</name>
    <name type="common">Giardia lamblia</name>
    <dbReference type="NCBI Taxonomy" id="5741"/>
    <lineage>
        <taxon>Eukaryota</taxon>
        <taxon>Metamonada</taxon>
        <taxon>Diplomonadida</taxon>
        <taxon>Hexamitidae</taxon>
        <taxon>Giardiinae</taxon>
        <taxon>Giardia</taxon>
    </lineage>
</organism>
<evidence type="ECO:0000256" key="1">
    <source>
        <dbReference type="ARBA" id="ARBA00010397"/>
    </source>
</evidence>
<dbReference type="InterPro" id="IPR016024">
    <property type="entry name" value="ARM-type_fold"/>
</dbReference>
<evidence type="ECO:0000256" key="4">
    <source>
        <dbReference type="ARBA" id="ARBA00022917"/>
    </source>
</evidence>
<dbReference type="Pfam" id="PF01873">
    <property type="entry name" value="eIF-5_eIF-2B"/>
    <property type="match status" value="1"/>
</dbReference>
<reference evidence="8" key="1">
    <citation type="submission" date="2012-02" db="EMBL/GenBank/DDBJ databases">
        <title>Genome sequencing of Giardia lamblia Genotypes A2 and B isolates (DH and GS) and comparative analysis with the genomes of Genotypes A1 and E (WB and Pig).</title>
        <authorList>
            <person name="Adam R."/>
            <person name="Dahlstrom E."/>
            <person name="Martens C."/>
            <person name="Bruno D."/>
            <person name="Barbian K."/>
            <person name="Porcella S.F."/>
            <person name="Nash T."/>
        </authorList>
    </citation>
    <scope>NUCLEOTIDE SEQUENCE</scope>
    <source>
        <strain evidence="8">DH</strain>
    </source>
</reference>
<dbReference type="Gene3D" id="1.25.40.180">
    <property type="match status" value="1"/>
</dbReference>
<dbReference type="AlphaFoldDB" id="V6TDL3"/>
<gene>
    <name evidence="7" type="ORF">DHA2_15538</name>
</gene>
<keyword evidence="4" id="KW-0648">Protein biosynthesis</keyword>